<organism evidence="1">
    <name type="scientific">bioreactor metagenome</name>
    <dbReference type="NCBI Taxonomy" id="1076179"/>
    <lineage>
        <taxon>unclassified sequences</taxon>
        <taxon>metagenomes</taxon>
        <taxon>ecological metagenomes</taxon>
    </lineage>
</organism>
<evidence type="ECO:0000313" key="1">
    <source>
        <dbReference type="EMBL" id="MPM97299.1"/>
    </source>
</evidence>
<reference evidence="1" key="1">
    <citation type="submission" date="2019-08" db="EMBL/GenBank/DDBJ databases">
        <authorList>
            <person name="Kucharzyk K."/>
            <person name="Murdoch R.W."/>
            <person name="Higgins S."/>
            <person name="Loffler F."/>
        </authorList>
    </citation>
    <scope>NUCLEOTIDE SEQUENCE</scope>
</reference>
<name>A0A645E6Z1_9ZZZZ</name>
<dbReference type="EMBL" id="VSSQ01043594">
    <property type="protein sequence ID" value="MPM97299.1"/>
    <property type="molecule type" value="Genomic_DNA"/>
</dbReference>
<protein>
    <submittedName>
        <fullName evidence="1">Uncharacterized protein</fullName>
    </submittedName>
</protein>
<sequence length="71" mass="8562">MINRSCTEYDNFFSNIVKNQDIEFEAINEFDYEDINYIYYSDNEENHGKIYCAEDGKYHDIEDAWMYDGSC</sequence>
<dbReference type="AlphaFoldDB" id="A0A645E6Z1"/>
<gene>
    <name evidence="1" type="ORF">SDC9_144472</name>
</gene>
<proteinExistence type="predicted"/>
<accession>A0A645E6Z1</accession>
<comment type="caution">
    <text evidence="1">The sequence shown here is derived from an EMBL/GenBank/DDBJ whole genome shotgun (WGS) entry which is preliminary data.</text>
</comment>